<dbReference type="Gene3D" id="1.10.3720.10">
    <property type="entry name" value="MetI-like"/>
    <property type="match status" value="1"/>
</dbReference>
<feature type="transmembrane region" description="Helical" evidence="7">
    <location>
        <begin position="274"/>
        <end position="299"/>
    </location>
</feature>
<dbReference type="GO" id="GO:0055085">
    <property type="term" value="P:transmembrane transport"/>
    <property type="evidence" value="ECO:0007669"/>
    <property type="project" value="InterPro"/>
</dbReference>
<evidence type="ECO:0000256" key="1">
    <source>
        <dbReference type="ARBA" id="ARBA00004651"/>
    </source>
</evidence>
<dbReference type="CDD" id="cd06261">
    <property type="entry name" value="TM_PBP2"/>
    <property type="match status" value="1"/>
</dbReference>
<accession>A0A940PBU9</accession>
<gene>
    <name evidence="9" type="ORF">I6N95_12870</name>
</gene>
<name>A0A940PBU9_9ENTE</name>
<evidence type="ECO:0000256" key="2">
    <source>
        <dbReference type="ARBA" id="ARBA00022448"/>
    </source>
</evidence>
<comment type="subcellular location">
    <subcellularLocation>
        <location evidence="1 7">Cell membrane</location>
        <topology evidence="1 7">Multi-pass membrane protein</topology>
    </subcellularLocation>
</comment>
<dbReference type="Pfam" id="PF00528">
    <property type="entry name" value="BPD_transp_1"/>
    <property type="match status" value="1"/>
</dbReference>
<sequence>MELPKKKKSIFAKFFNKNTPLHLMILPGLLILLIFNYLPMFGVVMAFQNYRPARGILGSDWVGLANFRDIMNFPDTGQIVFNTTYIAAVKIVLNLIVPVIFALLINEVRKKWFLKGVQTIIYLPNFISWVILGGVFIDLLSPSSGLINEIVKAFGHKPIFFLGDNEWFRRTIFATDVWKNFGYNTIIYFAALTGIDGSLYEAAQIDGANKWKQIKHITLPGIMPIVVVMTILSLGNILNAGFDQIFNLYNPSVYKTGDILDTFVYRLGFQQAQYSFSTAIGLFKSVISLALTSLSYWFAYKFSDFRIF</sequence>
<keyword evidence="10" id="KW-1185">Reference proteome</keyword>
<proteinExistence type="inferred from homology"/>
<evidence type="ECO:0000256" key="6">
    <source>
        <dbReference type="ARBA" id="ARBA00023136"/>
    </source>
</evidence>
<dbReference type="PANTHER" id="PTHR43227">
    <property type="entry name" value="BLL4140 PROTEIN"/>
    <property type="match status" value="1"/>
</dbReference>
<dbReference type="InterPro" id="IPR035906">
    <property type="entry name" value="MetI-like_sf"/>
</dbReference>
<dbReference type="AlphaFoldDB" id="A0A940PBU9"/>
<keyword evidence="3" id="KW-1003">Cell membrane</keyword>
<dbReference type="GO" id="GO:0005886">
    <property type="term" value="C:plasma membrane"/>
    <property type="evidence" value="ECO:0007669"/>
    <property type="project" value="UniProtKB-SubCell"/>
</dbReference>
<dbReference type="Proteomes" id="UP000674938">
    <property type="component" value="Unassembled WGS sequence"/>
</dbReference>
<evidence type="ECO:0000256" key="7">
    <source>
        <dbReference type="RuleBase" id="RU363032"/>
    </source>
</evidence>
<evidence type="ECO:0000259" key="8">
    <source>
        <dbReference type="PROSITE" id="PS50928"/>
    </source>
</evidence>
<comment type="similarity">
    <text evidence="7">Belongs to the binding-protein-dependent transport system permease family.</text>
</comment>
<evidence type="ECO:0000256" key="3">
    <source>
        <dbReference type="ARBA" id="ARBA00022475"/>
    </source>
</evidence>
<comment type="caution">
    <text evidence="9">The sequence shown here is derived from an EMBL/GenBank/DDBJ whole genome shotgun (WGS) entry which is preliminary data.</text>
</comment>
<organism evidence="9 10">
    <name type="scientific">Vagococcus allomyrinae</name>
    <dbReference type="NCBI Taxonomy" id="2794353"/>
    <lineage>
        <taxon>Bacteria</taxon>
        <taxon>Bacillati</taxon>
        <taxon>Bacillota</taxon>
        <taxon>Bacilli</taxon>
        <taxon>Lactobacillales</taxon>
        <taxon>Enterococcaceae</taxon>
        <taxon>Vagococcus</taxon>
    </lineage>
</organism>
<keyword evidence="6 7" id="KW-0472">Membrane</keyword>
<dbReference type="InterPro" id="IPR000515">
    <property type="entry name" value="MetI-like"/>
</dbReference>
<feature type="transmembrane region" description="Helical" evidence="7">
    <location>
        <begin position="117"/>
        <end position="137"/>
    </location>
</feature>
<dbReference type="PROSITE" id="PS50928">
    <property type="entry name" value="ABC_TM1"/>
    <property type="match status" value="1"/>
</dbReference>
<feature type="transmembrane region" description="Helical" evidence="7">
    <location>
        <begin position="181"/>
        <end position="200"/>
    </location>
</feature>
<protein>
    <submittedName>
        <fullName evidence="9">Sugar ABC transporter permease</fullName>
    </submittedName>
</protein>
<dbReference type="PANTHER" id="PTHR43227:SF11">
    <property type="entry name" value="BLL4140 PROTEIN"/>
    <property type="match status" value="1"/>
</dbReference>
<evidence type="ECO:0000256" key="5">
    <source>
        <dbReference type="ARBA" id="ARBA00022989"/>
    </source>
</evidence>
<feature type="domain" description="ABC transmembrane type-1" evidence="8">
    <location>
        <begin position="80"/>
        <end position="295"/>
    </location>
</feature>
<keyword evidence="5 7" id="KW-1133">Transmembrane helix</keyword>
<keyword evidence="2 7" id="KW-0813">Transport</keyword>
<reference evidence="9" key="1">
    <citation type="submission" date="2020-12" db="EMBL/GenBank/DDBJ databases">
        <title>Vagococcus allomyrinae sp. nov. and Enterococcus lavae sp. nov., isolated from the larvae of Allomyrina dichotoma.</title>
        <authorList>
            <person name="Lee S.D."/>
        </authorList>
    </citation>
    <scope>NUCLEOTIDE SEQUENCE</scope>
    <source>
        <strain evidence="9">BWB3-3</strain>
    </source>
</reference>
<dbReference type="EMBL" id="JAEEGA010000008">
    <property type="protein sequence ID" value="MBP1041905.1"/>
    <property type="molecule type" value="Genomic_DNA"/>
</dbReference>
<evidence type="ECO:0000256" key="4">
    <source>
        <dbReference type="ARBA" id="ARBA00022692"/>
    </source>
</evidence>
<dbReference type="SUPFAM" id="SSF161098">
    <property type="entry name" value="MetI-like"/>
    <property type="match status" value="1"/>
</dbReference>
<evidence type="ECO:0000313" key="9">
    <source>
        <dbReference type="EMBL" id="MBP1041905.1"/>
    </source>
</evidence>
<evidence type="ECO:0000313" key="10">
    <source>
        <dbReference type="Proteomes" id="UP000674938"/>
    </source>
</evidence>
<feature type="transmembrane region" description="Helical" evidence="7">
    <location>
        <begin position="21"/>
        <end position="47"/>
    </location>
</feature>
<dbReference type="InterPro" id="IPR050809">
    <property type="entry name" value="UgpAE/MalFG_permease"/>
</dbReference>
<keyword evidence="4 7" id="KW-0812">Transmembrane</keyword>
<feature type="transmembrane region" description="Helical" evidence="7">
    <location>
        <begin position="85"/>
        <end position="105"/>
    </location>
</feature>
<feature type="transmembrane region" description="Helical" evidence="7">
    <location>
        <begin position="221"/>
        <end position="242"/>
    </location>
</feature>